<organism evidence="5 7">
    <name type="scientific">Lasiodiplodia theobromae</name>
    <dbReference type="NCBI Taxonomy" id="45133"/>
    <lineage>
        <taxon>Eukaryota</taxon>
        <taxon>Fungi</taxon>
        <taxon>Dikarya</taxon>
        <taxon>Ascomycota</taxon>
        <taxon>Pezizomycotina</taxon>
        <taxon>Dothideomycetes</taxon>
        <taxon>Dothideomycetes incertae sedis</taxon>
        <taxon>Botryosphaeriales</taxon>
        <taxon>Botryosphaeriaceae</taxon>
        <taxon>Lasiodiplodia</taxon>
    </lineage>
</organism>
<proteinExistence type="inferred from homology"/>
<dbReference type="Proteomes" id="UP000325902">
    <property type="component" value="Unassembled WGS sequence"/>
</dbReference>
<feature type="domain" description="Ketoreductase" evidence="4">
    <location>
        <begin position="15"/>
        <end position="201"/>
    </location>
</feature>
<dbReference type="Gene3D" id="3.40.50.720">
    <property type="entry name" value="NAD(P)-binding Rossmann-like Domain"/>
    <property type="match status" value="1"/>
</dbReference>
<dbReference type="SMART" id="SM00822">
    <property type="entry name" value="PKS_KR"/>
    <property type="match status" value="1"/>
</dbReference>
<evidence type="ECO:0000313" key="5">
    <source>
        <dbReference type="EMBL" id="KAB2572619.1"/>
    </source>
</evidence>
<evidence type="ECO:0000256" key="2">
    <source>
        <dbReference type="ARBA" id="ARBA00022857"/>
    </source>
</evidence>
<comment type="similarity">
    <text evidence="1">Belongs to the short-chain dehydrogenases/reductases (SDR) family.</text>
</comment>
<dbReference type="InterPro" id="IPR036291">
    <property type="entry name" value="NAD(P)-bd_dom_sf"/>
</dbReference>
<name>A0A5N5D4J6_9PEZI</name>
<dbReference type="PANTHER" id="PTHR43639:SF1">
    <property type="entry name" value="SHORT-CHAIN DEHYDROGENASE_REDUCTASE FAMILY PROTEIN"/>
    <property type="match status" value="1"/>
</dbReference>
<dbReference type="EMBL" id="VCHE01000074">
    <property type="protein sequence ID" value="KAB2572619.1"/>
    <property type="molecule type" value="Genomic_DNA"/>
</dbReference>
<keyword evidence="2" id="KW-0521">NADP</keyword>
<evidence type="ECO:0000259" key="4">
    <source>
        <dbReference type="SMART" id="SM00822"/>
    </source>
</evidence>
<dbReference type="InterPro" id="IPR002347">
    <property type="entry name" value="SDR_fam"/>
</dbReference>
<dbReference type="EMBL" id="MDYX01000040">
    <property type="protein sequence ID" value="KAF9630391.1"/>
    <property type="molecule type" value="Genomic_DNA"/>
</dbReference>
<keyword evidence="7" id="KW-1185">Reference proteome</keyword>
<reference evidence="6" key="1">
    <citation type="submission" date="2016-08" db="EMBL/GenBank/DDBJ databases">
        <authorList>
            <person name="Yan J."/>
        </authorList>
    </citation>
    <scope>NUCLEOTIDE SEQUENCE</scope>
    <source>
        <strain evidence="6">CSS-01s</strain>
    </source>
</reference>
<protein>
    <submittedName>
        <fullName evidence="5">Dehydrogenase OXI1</fullName>
    </submittedName>
    <submittedName>
        <fullName evidence="6">Short-chain dehydrogenase/reductase SDR</fullName>
    </submittedName>
</protein>
<dbReference type="GO" id="GO:0016491">
    <property type="term" value="F:oxidoreductase activity"/>
    <property type="evidence" value="ECO:0007669"/>
    <property type="project" value="UniProtKB-KW"/>
</dbReference>
<dbReference type="InterPro" id="IPR057326">
    <property type="entry name" value="KR_dom"/>
</dbReference>
<dbReference type="Proteomes" id="UP000627934">
    <property type="component" value="Unassembled WGS sequence"/>
</dbReference>
<dbReference type="PANTHER" id="PTHR43639">
    <property type="entry name" value="OXIDOREDUCTASE, SHORT-CHAIN DEHYDROGENASE/REDUCTASE FAMILY (AFU_ORTHOLOGUE AFUA_5G02870)"/>
    <property type="match status" value="1"/>
</dbReference>
<evidence type="ECO:0000313" key="6">
    <source>
        <dbReference type="EMBL" id="KAF9630391.1"/>
    </source>
</evidence>
<dbReference type="SUPFAM" id="SSF51735">
    <property type="entry name" value="NAD(P)-binding Rossmann-fold domains"/>
    <property type="match status" value="1"/>
</dbReference>
<sequence>MGSTAAPTALTLAGKVAIVTGASRGIGAATALELAERGAKVVITYVSPSSEPATAALVSKINGLNNGAAAIAVRADLSNTESPAKIVSETQKAFGDAIDILVNNTAMTMVRALGSIAVADYATVFDLNVRSVILMTQAVLPHLRAPGRIVNISSVGSRQGVAGCSVYLASKGAVEALTRCWAAELGPRSRHTVNAVAPGATDTDMLAHGTETMDGLYDVDFSAATKAMTPMENRLGRAEEVAAIVAMLTEPKSQWITGQTISVSGGLLMI</sequence>
<dbReference type="Pfam" id="PF13561">
    <property type="entry name" value="adh_short_C2"/>
    <property type="match status" value="1"/>
</dbReference>
<reference evidence="6" key="2">
    <citation type="journal article" date="2018" name="DNA Res.">
        <title>Comparative genome and transcriptome analyses reveal adaptations to opportunistic infections in woody plant degrading pathogens of Botryosphaeriaceae.</title>
        <authorList>
            <person name="Yan J.Y."/>
            <person name="Zhao W.S."/>
            <person name="Chen Z."/>
            <person name="Xing Q.K."/>
            <person name="Zhang W."/>
            <person name="Chethana K.W.T."/>
            <person name="Xue M.F."/>
            <person name="Xu J.P."/>
            <person name="Phillips A.J.L."/>
            <person name="Wang Y."/>
            <person name="Liu J.H."/>
            <person name="Liu M."/>
            <person name="Zhou Y."/>
            <person name="Jayawardena R.S."/>
            <person name="Manawasinghe I.S."/>
            <person name="Huang J.B."/>
            <person name="Qiao G.H."/>
            <person name="Fu C.Y."/>
            <person name="Guo F.F."/>
            <person name="Dissanayake A.J."/>
            <person name="Peng Y.L."/>
            <person name="Hyde K.D."/>
            <person name="Li X.H."/>
        </authorList>
    </citation>
    <scope>NUCLEOTIDE SEQUENCE</scope>
    <source>
        <strain evidence="6">CSS-01s</strain>
    </source>
</reference>
<gene>
    <name evidence="5" type="primary">OXI1_2</name>
    <name evidence="6" type="ORF">BFW01_g953</name>
    <name evidence="5" type="ORF">DBV05_g8703</name>
</gene>
<comment type="caution">
    <text evidence="5">The sequence shown here is derived from an EMBL/GenBank/DDBJ whole genome shotgun (WGS) entry which is preliminary data.</text>
</comment>
<reference evidence="5 7" key="3">
    <citation type="journal article" date="2019" name="Sci. Rep.">
        <title>A multi-omics analysis of the grapevine pathogen Lasiodiplodia theobromae reveals that temperature affects the expression of virulence- and pathogenicity-related genes.</title>
        <authorList>
            <person name="Felix C."/>
            <person name="Meneses R."/>
            <person name="Goncalves M.F.M."/>
            <person name="Tilleman L."/>
            <person name="Duarte A.S."/>
            <person name="Jorrin-Novo J.V."/>
            <person name="Van de Peer Y."/>
            <person name="Deforce D."/>
            <person name="Van Nieuwerburgh F."/>
            <person name="Esteves A.C."/>
            <person name="Alves A."/>
        </authorList>
    </citation>
    <scope>NUCLEOTIDE SEQUENCE [LARGE SCALE GENOMIC DNA]</scope>
    <source>
        <strain evidence="5 7">LA-SOL3</strain>
    </source>
</reference>
<dbReference type="PRINTS" id="PR00081">
    <property type="entry name" value="GDHRDH"/>
</dbReference>
<keyword evidence="3" id="KW-0560">Oxidoreductase</keyword>
<dbReference type="OrthoDB" id="47007at2759"/>
<dbReference type="PRINTS" id="PR00080">
    <property type="entry name" value="SDRFAMILY"/>
</dbReference>
<evidence type="ECO:0000313" key="7">
    <source>
        <dbReference type="Proteomes" id="UP000325902"/>
    </source>
</evidence>
<dbReference type="AlphaFoldDB" id="A0A5N5D4J6"/>
<evidence type="ECO:0000256" key="3">
    <source>
        <dbReference type="ARBA" id="ARBA00023002"/>
    </source>
</evidence>
<dbReference type="FunFam" id="3.40.50.720:FF:000374">
    <property type="entry name" value="3-oxoacyl-(Acyl-carrier-protein) reductase"/>
    <property type="match status" value="1"/>
</dbReference>
<accession>A0A5N5D4J6</accession>
<evidence type="ECO:0000256" key="1">
    <source>
        <dbReference type="ARBA" id="ARBA00006484"/>
    </source>
</evidence>